<evidence type="ECO:0000256" key="7">
    <source>
        <dbReference type="ARBA" id="ARBA00023157"/>
    </source>
</evidence>
<dbReference type="PANTHER" id="PTHR12015">
    <property type="entry name" value="SMALL INDUCIBLE CYTOKINE A"/>
    <property type="match status" value="1"/>
</dbReference>
<organism evidence="13 14">
    <name type="scientific">Zonotrichia albicollis</name>
    <name type="common">White-throated sparrow</name>
    <name type="synonym">Fringilla albicollis</name>
    <dbReference type="NCBI Taxonomy" id="44394"/>
    <lineage>
        <taxon>Eukaryota</taxon>
        <taxon>Metazoa</taxon>
        <taxon>Chordata</taxon>
        <taxon>Craniata</taxon>
        <taxon>Vertebrata</taxon>
        <taxon>Euteleostomi</taxon>
        <taxon>Archelosauria</taxon>
        <taxon>Archosauria</taxon>
        <taxon>Dinosauria</taxon>
        <taxon>Saurischia</taxon>
        <taxon>Theropoda</taxon>
        <taxon>Coelurosauria</taxon>
        <taxon>Aves</taxon>
        <taxon>Neognathae</taxon>
        <taxon>Neoaves</taxon>
        <taxon>Telluraves</taxon>
        <taxon>Australaves</taxon>
        <taxon>Passeriformes</taxon>
        <taxon>Passerellidae</taxon>
        <taxon>Zonotrichia</taxon>
    </lineage>
</organism>
<dbReference type="AlphaFoldDB" id="A0A8D2MPD2"/>
<feature type="region of interest" description="Disordered" evidence="11">
    <location>
        <begin position="92"/>
        <end position="121"/>
    </location>
</feature>
<evidence type="ECO:0000256" key="5">
    <source>
        <dbReference type="ARBA" id="ARBA00022525"/>
    </source>
</evidence>
<evidence type="ECO:0000256" key="3">
    <source>
        <dbReference type="ARBA" id="ARBA00022500"/>
    </source>
</evidence>
<evidence type="ECO:0000313" key="14">
    <source>
        <dbReference type="Proteomes" id="UP000694413"/>
    </source>
</evidence>
<keyword evidence="8" id="KW-0395">Inflammatory response</keyword>
<dbReference type="GO" id="GO:0006955">
    <property type="term" value="P:immune response"/>
    <property type="evidence" value="ECO:0007669"/>
    <property type="project" value="InterPro"/>
</dbReference>
<dbReference type="InterPro" id="IPR036048">
    <property type="entry name" value="Interleukin_8-like_sf"/>
</dbReference>
<feature type="domain" description="Chemokine interleukin-8-like" evidence="12">
    <location>
        <begin position="29"/>
        <end position="91"/>
    </location>
</feature>
<dbReference type="OrthoDB" id="8900217at2759"/>
<keyword evidence="6 10" id="KW-0732">Signal</keyword>
<dbReference type="InterPro" id="IPR039809">
    <property type="entry name" value="Chemokine_b/g/d"/>
</dbReference>
<evidence type="ECO:0000256" key="11">
    <source>
        <dbReference type="SAM" id="MobiDB-lite"/>
    </source>
</evidence>
<proteinExistence type="inferred from homology"/>
<reference evidence="13" key="1">
    <citation type="submission" date="2025-08" db="UniProtKB">
        <authorList>
            <consortium name="Ensembl"/>
        </authorList>
    </citation>
    <scope>IDENTIFICATION</scope>
</reference>
<dbReference type="GeneID" id="102074794"/>
<feature type="chain" id="PRO_5034822033" description="C-C motif chemokine" evidence="10">
    <location>
        <begin position="23"/>
        <end position="121"/>
    </location>
</feature>
<dbReference type="Proteomes" id="UP000694413">
    <property type="component" value="Unassembled WGS sequence"/>
</dbReference>
<dbReference type="SMART" id="SM00199">
    <property type="entry name" value="SCY"/>
    <property type="match status" value="1"/>
</dbReference>
<evidence type="ECO:0000259" key="12">
    <source>
        <dbReference type="SMART" id="SM00199"/>
    </source>
</evidence>
<dbReference type="KEGG" id="zab:102074794"/>
<dbReference type="GO" id="GO:0008009">
    <property type="term" value="F:chemokine activity"/>
    <property type="evidence" value="ECO:0007669"/>
    <property type="project" value="InterPro"/>
</dbReference>
<name>A0A8D2MPD2_ZONAL</name>
<dbReference type="RefSeq" id="XP_005491781.1">
    <property type="nucleotide sequence ID" value="XM_005491724.4"/>
</dbReference>
<comment type="similarity">
    <text evidence="2 10">Belongs to the intercrine beta (chemokine CC) family.</text>
</comment>
<dbReference type="InterPro" id="IPR000827">
    <property type="entry name" value="Chemokine_CC_CS"/>
</dbReference>
<keyword evidence="5 10" id="KW-0964">Secreted</keyword>
<evidence type="ECO:0000313" key="13">
    <source>
        <dbReference type="Ensembl" id="ENSZALP00000009987.1"/>
    </source>
</evidence>
<keyword evidence="7" id="KW-1015">Disulfide bond</keyword>
<dbReference type="GO" id="GO:0005615">
    <property type="term" value="C:extracellular space"/>
    <property type="evidence" value="ECO:0007669"/>
    <property type="project" value="UniProtKB-KW"/>
</dbReference>
<keyword evidence="14" id="KW-1185">Reference proteome</keyword>
<keyword evidence="4 10" id="KW-0202">Cytokine</keyword>
<dbReference type="PROSITE" id="PS00472">
    <property type="entry name" value="SMALL_CYTOKINES_CC"/>
    <property type="match status" value="1"/>
</dbReference>
<reference evidence="13" key="2">
    <citation type="submission" date="2025-09" db="UniProtKB">
        <authorList>
            <consortium name="Ensembl"/>
        </authorList>
    </citation>
    <scope>IDENTIFICATION</scope>
</reference>
<evidence type="ECO:0000256" key="1">
    <source>
        <dbReference type="ARBA" id="ARBA00004613"/>
    </source>
</evidence>
<keyword evidence="3 10" id="KW-0145">Chemotaxis</keyword>
<evidence type="ECO:0000256" key="8">
    <source>
        <dbReference type="ARBA" id="ARBA00023198"/>
    </source>
</evidence>
<evidence type="ECO:0000256" key="9">
    <source>
        <dbReference type="ARBA" id="ARBA00046039"/>
    </source>
</evidence>
<comment type="function">
    <text evidence="9">Chemokine, which displays chemotactic activity for T lymphocytes, preferentially Th2 cells, but not monocytes or granulocytes. Therefore plays an important role in a wide range of inflammatory and immunological processes. Acts by binding to CCR4 at T-cell surface. Mediates GM-CSF/CSF2-driven pain and inflammation. In the brain, required to maintain the typical, highly branched morphology of hippocampal microglia under homeostatic conditions. May be important for the appropriate adaptation of microglial morphology and synaptic plasticity to acute lipopolysaccharide (LPS)-induced neuroinflammation. Plays a role in wound healing, mainly by inducing fibroblast migration into the wound.</text>
</comment>
<dbReference type="Pfam" id="PF00048">
    <property type="entry name" value="IL8"/>
    <property type="match status" value="1"/>
</dbReference>
<evidence type="ECO:0000256" key="10">
    <source>
        <dbReference type="RuleBase" id="RU361150"/>
    </source>
</evidence>
<comment type="subcellular location">
    <subcellularLocation>
        <location evidence="1 10">Secreted</location>
    </subcellularLocation>
</comment>
<feature type="signal peptide" evidence="10">
    <location>
        <begin position="1"/>
        <end position="22"/>
    </location>
</feature>
<sequence>MALRPFLLLLLLLAASLLIGQAQGIGSSALDCCLKNRPLKKELLGGVVTSYRQQGPESGCYLRSVVLITKRNRKICASPTDDTVLKLIQQLDKRAKNDKNRKKGQTQRPRGRPKKQRRQRV</sequence>
<dbReference type="SUPFAM" id="SSF54117">
    <property type="entry name" value="Interleukin 8-like chemokines"/>
    <property type="match status" value="1"/>
</dbReference>
<gene>
    <name evidence="13" type="primary">LOC102074794</name>
</gene>
<protein>
    <recommendedName>
        <fullName evidence="10">C-C motif chemokine</fullName>
    </recommendedName>
</protein>
<accession>A0A8D2MPD2</accession>
<evidence type="ECO:0000256" key="4">
    <source>
        <dbReference type="ARBA" id="ARBA00022514"/>
    </source>
</evidence>
<dbReference type="PANTHER" id="PTHR12015:SF111">
    <property type="entry name" value="C-C MOTIF CHEMOKINE 17"/>
    <property type="match status" value="1"/>
</dbReference>
<evidence type="ECO:0000256" key="2">
    <source>
        <dbReference type="ARBA" id="ARBA00010868"/>
    </source>
</evidence>
<dbReference type="GO" id="GO:0006954">
    <property type="term" value="P:inflammatory response"/>
    <property type="evidence" value="ECO:0007669"/>
    <property type="project" value="UniProtKB-KW"/>
</dbReference>
<feature type="compositionally biased region" description="Basic residues" evidence="11">
    <location>
        <begin position="99"/>
        <end position="121"/>
    </location>
</feature>
<dbReference type="Gene3D" id="2.40.50.40">
    <property type="match status" value="1"/>
</dbReference>
<evidence type="ECO:0000256" key="6">
    <source>
        <dbReference type="ARBA" id="ARBA00022729"/>
    </source>
</evidence>
<dbReference type="InterPro" id="IPR001811">
    <property type="entry name" value="Chemokine_IL8-like_dom"/>
</dbReference>
<dbReference type="Ensembl" id="ENSZALT00000013868.1">
    <property type="protein sequence ID" value="ENSZALP00000009987.1"/>
    <property type="gene ID" value="ENSZALG00000008495.1"/>
</dbReference>